<dbReference type="Proteomes" id="UP000187499">
    <property type="component" value="Chromosome"/>
</dbReference>
<dbReference type="InterPro" id="IPR051910">
    <property type="entry name" value="ComF/GntX_DNA_util-trans"/>
</dbReference>
<dbReference type="SUPFAM" id="SSF53271">
    <property type="entry name" value="PRTase-like"/>
    <property type="match status" value="1"/>
</dbReference>
<sequence>MRCLNCGNKSINELNLKIIFGFEDFVPDNLCELCRSQLNPLNYDEGCIRCYKKNDSNICEDCLLWDKKYNIINCHQALFEYNQFIHSYFKNYKWYGDILLAELFSKDLYNWSKSNKFDLITYIPASNGHLEARGFDPVWEMYHKVFDLTSMLVKIDADKPQAQKNRYERLQTPQTFYFHPDRLDIPSDSSILILDDVYTTGRTLMHARQALEIVGFNNICTFSLSR</sequence>
<name>A0A1P8Q380_9LACO</name>
<evidence type="ECO:0000256" key="1">
    <source>
        <dbReference type="ARBA" id="ARBA00008007"/>
    </source>
</evidence>
<organism evidence="2 3">
    <name type="scientific">Companilactobacillus allii</name>
    <dbReference type="NCBI Taxonomy" id="1847728"/>
    <lineage>
        <taxon>Bacteria</taxon>
        <taxon>Bacillati</taxon>
        <taxon>Bacillota</taxon>
        <taxon>Bacilli</taxon>
        <taxon>Lactobacillales</taxon>
        <taxon>Lactobacillaceae</taxon>
        <taxon>Companilactobacillus</taxon>
    </lineage>
</organism>
<evidence type="ECO:0000313" key="3">
    <source>
        <dbReference type="Proteomes" id="UP000187499"/>
    </source>
</evidence>
<dbReference type="STRING" id="1847728.BTM29_06915"/>
<dbReference type="KEGG" id="lalw:BTM29_06915"/>
<keyword evidence="2" id="KW-0808">Transferase</keyword>
<reference evidence="3" key="1">
    <citation type="submission" date="2016-12" db="EMBL/GenBank/DDBJ databases">
        <authorList>
            <person name="Jung M.Y."/>
            <person name="Lee S.H."/>
        </authorList>
    </citation>
    <scope>NUCLEOTIDE SEQUENCE [LARGE SCALE GENOMIC DNA]</scope>
    <source>
        <strain evidence="3">WiKim39</strain>
    </source>
</reference>
<dbReference type="Gene3D" id="3.40.50.2020">
    <property type="match status" value="1"/>
</dbReference>
<dbReference type="OrthoDB" id="9779910at2"/>
<dbReference type="RefSeq" id="WP_076615220.1">
    <property type="nucleotide sequence ID" value="NZ_CP099481.1"/>
</dbReference>
<dbReference type="InterPro" id="IPR029057">
    <property type="entry name" value="PRTase-like"/>
</dbReference>
<accession>A0A1P8Q380</accession>
<comment type="similarity">
    <text evidence="1">Belongs to the ComF/GntX family.</text>
</comment>
<proteinExistence type="inferred from homology"/>
<dbReference type="GO" id="GO:0016757">
    <property type="term" value="F:glycosyltransferase activity"/>
    <property type="evidence" value="ECO:0007669"/>
    <property type="project" value="UniProtKB-KW"/>
</dbReference>
<dbReference type="InterPro" id="IPR000836">
    <property type="entry name" value="PRTase_dom"/>
</dbReference>
<dbReference type="PANTHER" id="PTHR47505">
    <property type="entry name" value="DNA UTILIZATION PROTEIN YHGH"/>
    <property type="match status" value="1"/>
</dbReference>
<gene>
    <name evidence="2" type="ORF">BTM29_06915</name>
</gene>
<dbReference type="PANTHER" id="PTHR47505:SF1">
    <property type="entry name" value="DNA UTILIZATION PROTEIN YHGH"/>
    <property type="match status" value="1"/>
</dbReference>
<evidence type="ECO:0000313" key="2">
    <source>
        <dbReference type="EMBL" id="APX72305.1"/>
    </source>
</evidence>
<protein>
    <submittedName>
        <fullName evidence="2">Amidophosphoribosyltransferase</fullName>
    </submittedName>
</protein>
<keyword evidence="3" id="KW-1185">Reference proteome</keyword>
<keyword evidence="2" id="KW-0328">Glycosyltransferase</keyword>
<dbReference type="CDD" id="cd06223">
    <property type="entry name" value="PRTases_typeI"/>
    <property type="match status" value="1"/>
</dbReference>
<dbReference type="EMBL" id="CP019323">
    <property type="protein sequence ID" value="APX72305.1"/>
    <property type="molecule type" value="Genomic_DNA"/>
</dbReference>
<dbReference type="AlphaFoldDB" id="A0A1P8Q380"/>